<dbReference type="InterPro" id="IPR001789">
    <property type="entry name" value="Sig_transdc_resp-reg_receiver"/>
</dbReference>
<keyword evidence="3" id="KW-0902">Two-component regulatory system</keyword>
<dbReference type="SMART" id="SM00448">
    <property type="entry name" value="REC"/>
    <property type="match status" value="1"/>
</dbReference>
<protein>
    <recommendedName>
        <fullName evidence="1">Stage 0 sporulation protein A homolog</fullName>
    </recommendedName>
</protein>
<dbReference type="Pfam" id="PF00072">
    <property type="entry name" value="Response_reg"/>
    <property type="match status" value="1"/>
</dbReference>
<dbReference type="PANTHER" id="PTHR37299">
    <property type="entry name" value="TRANSCRIPTIONAL REGULATOR-RELATED"/>
    <property type="match status" value="1"/>
</dbReference>
<accession>A0AAU7VPZ0</accession>
<dbReference type="InterPro" id="IPR007492">
    <property type="entry name" value="LytTR_DNA-bd_dom"/>
</dbReference>
<dbReference type="GO" id="GO:0000156">
    <property type="term" value="F:phosphorelay response regulator activity"/>
    <property type="evidence" value="ECO:0007669"/>
    <property type="project" value="InterPro"/>
</dbReference>
<reference evidence="10" key="2">
    <citation type="submission" date="2024-06" db="EMBL/GenBank/DDBJ databases">
        <authorList>
            <person name="Petrova K.O."/>
            <person name="Toshchakov S.V."/>
            <person name="Boltjanskaja Y.V."/>
            <person name="Kevbrin V."/>
        </authorList>
    </citation>
    <scope>NUCLEOTIDE SEQUENCE</scope>
    <source>
        <strain evidence="10">Z-910T</strain>
    </source>
</reference>
<evidence type="ECO:0000259" key="9">
    <source>
        <dbReference type="PROSITE" id="PS50930"/>
    </source>
</evidence>
<reference evidence="10" key="1">
    <citation type="journal article" date="2013" name="Extremophiles">
        <title>Proteinivorax tanatarense gen. nov., sp. nov., an anaerobic, haloalkaliphilic, proteolytic bacterium isolated from a decaying algal bloom, and proposal of Proteinivoraceae fam. nov.</title>
        <authorList>
            <person name="Kevbrin V."/>
            <person name="Boltyanskaya Y."/>
            <person name="Zhilina T."/>
            <person name="Kolganova T."/>
            <person name="Lavrentjeva E."/>
            <person name="Kuznetsov B."/>
        </authorList>
    </citation>
    <scope>NUCLEOTIDE SEQUENCE</scope>
    <source>
        <strain evidence="10">Z-910T</strain>
    </source>
</reference>
<comment type="function">
    <text evidence="5">May play the central regulatory role in sporulation. It may be an element of the effector pathway responsible for the activation of sporulation genes in response to nutritional stress. Spo0A may act in concert with spo0H (a sigma factor) to control the expression of some genes that are critical to the sporulation process.</text>
</comment>
<feature type="domain" description="Response regulatory" evidence="8">
    <location>
        <begin position="3"/>
        <end position="124"/>
    </location>
</feature>
<evidence type="ECO:0000256" key="3">
    <source>
        <dbReference type="ARBA" id="ARBA00023012"/>
    </source>
</evidence>
<evidence type="ECO:0000256" key="6">
    <source>
        <dbReference type="ARBA" id="ARBA00037164"/>
    </source>
</evidence>
<dbReference type="Gene3D" id="2.40.50.1020">
    <property type="entry name" value="LytTr DNA-binding domain"/>
    <property type="match status" value="1"/>
</dbReference>
<dbReference type="Gene3D" id="3.40.50.2300">
    <property type="match status" value="1"/>
</dbReference>
<feature type="domain" description="HTH LytTR-type" evidence="9">
    <location>
        <begin position="134"/>
        <end position="234"/>
    </location>
</feature>
<name>A0AAU7VPZ0_9FIRM</name>
<evidence type="ECO:0000313" key="10">
    <source>
        <dbReference type="EMBL" id="XBX75898.1"/>
    </source>
</evidence>
<evidence type="ECO:0000256" key="7">
    <source>
        <dbReference type="PROSITE-ProRule" id="PRU00169"/>
    </source>
</evidence>
<evidence type="ECO:0000259" key="8">
    <source>
        <dbReference type="PROSITE" id="PS50110"/>
    </source>
</evidence>
<keyword evidence="4" id="KW-0010">Activator</keyword>
<dbReference type="PANTHER" id="PTHR37299:SF3">
    <property type="entry name" value="STAGE 0 SPORULATION PROTEIN A HOMOLOG"/>
    <property type="match status" value="1"/>
</dbReference>
<organism evidence="10">
    <name type="scientific">Proteinivorax tanatarense</name>
    <dbReference type="NCBI Taxonomy" id="1260629"/>
    <lineage>
        <taxon>Bacteria</taxon>
        <taxon>Bacillati</taxon>
        <taxon>Bacillota</taxon>
        <taxon>Clostridia</taxon>
        <taxon>Eubacteriales</taxon>
        <taxon>Proteinivoracaceae</taxon>
        <taxon>Proteinivorax</taxon>
    </lineage>
</organism>
<gene>
    <name evidence="10" type="ORF">PRVXT_001059</name>
</gene>
<dbReference type="InterPro" id="IPR046947">
    <property type="entry name" value="LytR-like"/>
</dbReference>
<dbReference type="PROSITE" id="PS50930">
    <property type="entry name" value="HTH_LYTTR"/>
    <property type="match status" value="1"/>
</dbReference>
<dbReference type="EMBL" id="CP158367">
    <property type="protein sequence ID" value="XBX75898.1"/>
    <property type="molecule type" value="Genomic_DNA"/>
</dbReference>
<dbReference type="SMART" id="SM00850">
    <property type="entry name" value="LytTR"/>
    <property type="match status" value="1"/>
</dbReference>
<keyword evidence="10" id="KW-0238">DNA-binding</keyword>
<dbReference type="SUPFAM" id="SSF52172">
    <property type="entry name" value="CheY-like"/>
    <property type="match status" value="1"/>
</dbReference>
<evidence type="ECO:0000256" key="4">
    <source>
        <dbReference type="ARBA" id="ARBA00023159"/>
    </source>
</evidence>
<dbReference type="PROSITE" id="PS50110">
    <property type="entry name" value="RESPONSE_REGULATORY"/>
    <property type="match status" value="1"/>
</dbReference>
<evidence type="ECO:0000256" key="5">
    <source>
        <dbReference type="ARBA" id="ARBA00024867"/>
    </source>
</evidence>
<dbReference type="InterPro" id="IPR011006">
    <property type="entry name" value="CheY-like_superfamily"/>
</dbReference>
<feature type="modified residue" description="4-aspartylphosphate" evidence="7">
    <location>
        <position position="59"/>
    </location>
</feature>
<dbReference type="RefSeq" id="WP_350344633.1">
    <property type="nucleotide sequence ID" value="NZ_CP158367.1"/>
</dbReference>
<keyword evidence="7" id="KW-0597">Phosphoprotein</keyword>
<dbReference type="GO" id="GO:0003677">
    <property type="term" value="F:DNA binding"/>
    <property type="evidence" value="ECO:0007669"/>
    <property type="project" value="UniProtKB-KW"/>
</dbReference>
<keyword evidence="2" id="KW-0963">Cytoplasm</keyword>
<comment type="function">
    <text evidence="6">Required for high-level post-exponential phase expression of a series of secreted proteins.</text>
</comment>
<evidence type="ECO:0000256" key="2">
    <source>
        <dbReference type="ARBA" id="ARBA00022490"/>
    </source>
</evidence>
<sequence length="243" mass="29055">MFSVGICDDEISICDEIERSINKYIEMNNVDIKVEKFTSGKELYIEIKKGAKFDLIYLDIEMKQMDGIMLGERIRNEMDDYITKITYISGKNGYECRLFDVQPLHFLKKPLEEDKIIDSLKLALKLTDYFGGFFSFKKGHELYKLSLKEIIYFESVNREIKIVTSSGKKHYYYGTMEEVFSRVIKHQFIRIHRSYIINYHHASKLKYEKVVMSNREELPISQSRRKEVRQLQLDFEKENYHWS</sequence>
<dbReference type="AlphaFoldDB" id="A0AAU7VPZ0"/>
<evidence type="ECO:0000256" key="1">
    <source>
        <dbReference type="ARBA" id="ARBA00018672"/>
    </source>
</evidence>
<proteinExistence type="predicted"/>
<dbReference type="Pfam" id="PF04397">
    <property type="entry name" value="LytTR"/>
    <property type="match status" value="1"/>
</dbReference>